<dbReference type="OrthoDB" id="1259151at2759"/>
<feature type="domain" description="F-box" evidence="1">
    <location>
        <begin position="1"/>
        <end position="47"/>
    </location>
</feature>
<dbReference type="Proteomes" id="UP000016933">
    <property type="component" value="Unassembled WGS sequence"/>
</dbReference>
<reference evidence="2 3" key="2">
    <citation type="journal article" date="2012" name="PLoS Pathog.">
        <title>Diverse lifestyles and strategies of plant pathogenesis encoded in the genomes of eighteen Dothideomycetes fungi.</title>
        <authorList>
            <person name="Ohm R.A."/>
            <person name="Feau N."/>
            <person name="Henrissat B."/>
            <person name="Schoch C.L."/>
            <person name="Horwitz B.A."/>
            <person name="Barry K.W."/>
            <person name="Condon B.J."/>
            <person name="Copeland A.C."/>
            <person name="Dhillon B."/>
            <person name="Glaser F."/>
            <person name="Hesse C.N."/>
            <person name="Kosti I."/>
            <person name="LaButti K."/>
            <person name="Lindquist E.A."/>
            <person name="Lucas S."/>
            <person name="Salamov A.A."/>
            <person name="Bradshaw R.E."/>
            <person name="Ciuffetti L."/>
            <person name="Hamelin R.C."/>
            <person name="Kema G.H.J."/>
            <person name="Lawrence C."/>
            <person name="Scott J.A."/>
            <person name="Spatafora J.W."/>
            <person name="Turgeon B.G."/>
            <person name="de Wit P.J.G.M."/>
            <person name="Zhong S."/>
            <person name="Goodwin S.B."/>
            <person name="Grigoriev I.V."/>
        </authorList>
    </citation>
    <scope>NUCLEOTIDE SEQUENCE [LARGE SCALE GENOMIC DNA]</scope>
    <source>
        <strain evidence="3">NZE10 / CBS 128990</strain>
    </source>
</reference>
<dbReference type="SUPFAM" id="SSF81383">
    <property type="entry name" value="F-box domain"/>
    <property type="match status" value="1"/>
</dbReference>
<dbReference type="PROSITE" id="PS50181">
    <property type="entry name" value="FBOX"/>
    <property type="match status" value="1"/>
</dbReference>
<proteinExistence type="predicted"/>
<keyword evidence="3" id="KW-1185">Reference proteome</keyword>
<name>N1PU15_DOTSN</name>
<gene>
    <name evidence="2" type="ORF">DOTSEDRAFT_105037</name>
</gene>
<dbReference type="STRING" id="675120.N1PU15"/>
<dbReference type="InterPro" id="IPR001810">
    <property type="entry name" value="F-box_dom"/>
</dbReference>
<dbReference type="Pfam" id="PF00646">
    <property type="entry name" value="F-box"/>
    <property type="match status" value="1"/>
</dbReference>
<evidence type="ECO:0000313" key="3">
    <source>
        <dbReference type="Proteomes" id="UP000016933"/>
    </source>
</evidence>
<evidence type="ECO:0000259" key="1">
    <source>
        <dbReference type="PROSITE" id="PS50181"/>
    </source>
</evidence>
<dbReference type="eggNOG" id="ENOG502SUQR">
    <property type="taxonomic scope" value="Eukaryota"/>
</dbReference>
<dbReference type="OMA" id="IDSYESW"/>
<sequence length="530" mass="58330">QTSLTDLPPELLEHITNFLPTASAIAGLARTSKRLHTWVEKDAWKIFSRDAFPSLRPQSALSSHKGAARTLTTLSKAWDKRAFVAQYVEPHAPITSYPNGKQLDRWKPPKGQTIGFTPQLDVYEEVGTRWQDRKETLAFSAGAEVCIRETERGAGESERWTTYRPVSAFEGRDDVTTLHLLRPEEGRTDASVNFLSGTANGDLHMISLPDIVSPNQNVSITYFATQGLKVRSSSLLRTPNEPTLLAANLDDTKVALYCVDSNQSKIAPISQIEIHPPLRADGNPAPNHRAWSTAFLSSTTLAIGVGPSEDPLHIYPITESGLPQRPVRKFGLQNHLDALDSTISIQLHKAPVSSIYTVVPLPTSIACHDQGQVFLSGAYDGIVRLHDLRSPRDVEHAYVDPADDSAVYSILPRGREKLMVGTSRHNLLKVFDMRLGAKCYSYQDIHTSQSPNTGNEACDPESDYNIFLRNNNTSFTARGSNWSQGRNRSADSSVYSLASASAHSPYIYAGVESAVYSLAFTEALDPFPDS</sequence>
<dbReference type="HOGENOM" id="CLU_018631_0_0_1"/>
<dbReference type="AlphaFoldDB" id="N1PU15"/>
<feature type="non-terminal residue" evidence="2">
    <location>
        <position position="530"/>
    </location>
</feature>
<dbReference type="EMBL" id="KB446538">
    <property type="protein sequence ID" value="EME45845.1"/>
    <property type="molecule type" value="Genomic_DNA"/>
</dbReference>
<dbReference type="InterPro" id="IPR036047">
    <property type="entry name" value="F-box-like_dom_sf"/>
</dbReference>
<feature type="non-terminal residue" evidence="2">
    <location>
        <position position="1"/>
    </location>
</feature>
<dbReference type="InterPro" id="IPR036322">
    <property type="entry name" value="WD40_repeat_dom_sf"/>
</dbReference>
<protein>
    <recommendedName>
        <fullName evidence="1">F-box domain-containing protein</fullName>
    </recommendedName>
</protein>
<dbReference type="InterPro" id="IPR015943">
    <property type="entry name" value="WD40/YVTN_repeat-like_dom_sf"/>
</dbReference>
<accession>N1PU15</accession>
<dbReference type="SUPFAM" id="SSF50978">
    <property type="entry name" value="WD40 repeat-like"/>
    <property type="match status" value="1"/>
</dbReference>
<organism evidence="2 3">
    <name type="scientific">Dothistroma septosporum (strain NZE10 / CBS 128990)</name>
    <name type="common">Red band needle blight fungus</name>
    <name type="synonym">Mycosphaerella pini</name>
    <dbReference type="NCBI Taxonomy" id="675120"/>
    <lineage>
        <taxon>Eukaryota</taxon>
        <taxon>Fungi</taxon>
        <taxon>Dikarya</taxon>
        <taxon>Ascomycota</taxon>
        <taxon>Pezizomycotina</taxon>
        <taxon>Dothideomycetes</taxon>
        <taxon>Dothideomycetidae</taxon>
        <taxon>Mycosphaerellales</taxon>
        <taxon>Mycosphaerellaceae</taxon>
        <taxon>Dothistroma</taxon>
    </lineage>
</organism>
<reference evidence="3" key="1">
    <citation type="journal article" date="2012" name="PLoS Genet.">
        <title>The genomes of the fungal plant pathogens Cladosporium fulvum and Dothistroma septosporum reveal adaptation to different hosts and lifestyles but also signatures of common ancestry.</title>
        <authorList>
            <person name="de Wit P.J.G.M."/>
            <person name="van der Burgt A."/>
            <person name="Oekmen B."/>
            <person name="Stergiopoulos I."/>
            <person name="Abd-Elsalam K.A."/>
            <person name="Aerts A.L."/>
            <person name="Bahkali A.H."/>
            <person name="Beenen H.G."/>
            <person name="Chettri P."/>
            <person name="Cox M.P."/>
            <person name="Datema E."/>
            <person name="de Vries R.P."/>
            <person name="Dhillon B."/>
            <person name="Ganley A.R."/>
            <person name="Griffiths S.A."/>
            <person name="Guo Y."/>
            <person name="Hamelin R.C."/>
            <person name="Henrissat B."/>
            <person name="Kabir M.S."/>
            <person name="Jashni M.K."/>
            <person name="Kema G."/>
            <person name="Klaubauf S."/>
            <person name="Lapidus A."/>
            <person name="Levasseur A."/>
            <person name="Lindquist E."/>
            <person name="Mehrabi R."/>
            <person name="Ohm R.A."/>
            <person name="Owen T.J."/>
            <person name="Salamov A."/>
            <person name="Schwelm A."/>
            <person name="Schijlen E."/>
            <person name="Sun H."/>
            <person name="van den Burg H.A."/>
            <person name="van Ham R.C.H.J."/>
            <person name="Zhang S."/>
            <person name="Goodwin S.B."/>
            <person name="Grigoriev I.V."/>
            <person name="Collemare J."/>
            <person name="Bradshaw R.E."/>
        </authorList>
    </citation>
    <scope>NUCLEOTIDE SEQUENCE [LARGE SCALE GENOMIC DNA]</scope>
    <source>
        <strain evidence="3">NZE10 / CBS 128990</strain>
    </source>
</reference>
<evidence type="ECO:0000313" key="2">
    <source>
        <dbReference type="EMBL" id="EME45845.1"/>
    </source>
</evidence>
<dbReference type="Gene3D" id="2.130.10.10">
    <property type="entry name" value="YVTN repeat-like/Quinoprotein amine dehydrogenase"/>
    <property type="match status" value="1"/>
</dbReference>